<gene>
    <name evidence="1" type="ORF">METZ01_LOCUS269630</name>
</gene>
<organism evidence="1">
    <name type="scientific">marine metagenome</name>
    <dbReference type="NCBI Taxonomy" id="408172"/>
    <lineage>
        <taxon>unclassified sequences</taxon>
        <taxon>metagenomes</taxon>
        <taxon>ecological metagenomes</taxon>
    </lineage>
</organism>
<name>A0A382JYI4_9ZZZZ</name>
<accession>A0A382JYI4</accession>
<reference evidence="1" key="1">
    <citation type="submission" date="2018-05" db="EMBL/GenBank/DDBJ databases">
        <authorList>
            <person name="Lanie J.A."/>
            <person name="Ng W.-L."/>
            <person name="Kazmierczak K.M."/>
            <person name="Andrzejewski T.M."/>
            <person name="Davidsen T.M."/>
            <person name="Wayne K.J."/>
            <person name="Tettelin H."/>
            <person name="Glass J.I."/>
            <person name="Rusch D."/>
            <person name="Podicherti R."/>
            <person name="Tsui H.-C.T."/>
            <person name="Winkler M.E."/>
        </authorList>
    </citation>
    <scope>NUCLEOTIDE SEQUENCE</scope>
</reference>
<dbReference type="EMBL" id="UINC01077038">
    <property type="protein sequence ID" value="SVC16776.1"/>
    <property type="molecule type" value="Genomic_DNA"/>
</dbReference>
<proteinExistence type="predicted"/>
<protein>
    <submittedName>
        <fullName evidence="1">Uncharacterized protein</fullName>
    </submittedName>
</protein>
<dbReference type="AlphaFoldDB" id="A0A382JYI4"/>
<evidence type="ECO:0000313" key="1">
    <source>
        <dbReference type="EMBL" id="SVC16776.1"/>
    </source>
</evidence>
<sequence length="77" mass="8813">MNPATNEASLNLYALISLYNNVGRVWKESFLKKDIIVKSPKLNAEAKEKTKNMFFLISGNIIKINFLSFIRNPSFMS</sequence>